<dbReference type="STRING" id="656061.D5G7W3"/>
<evidence type="ECO:0000313" key="6">
    <source>
        <dbReference type="EMBL" id="CAZ80606.1"/>
    </source>
</evidence>
<protein>
    <submittedName>
        <fullName evidence="6">(Perigord truffle) hypothetical protein</fullName>
    </submittedName>
</protein>
<dbReference type="InterPro" id="IPR017919">
    <property type="entry name" value="TFIIE/TFIIEa_HTH"/>
</dbReference>
<accession>D5G7W3</accession>
<feature type="compositionally biased region" description="Acidic residues" evidence="4">
    <location>
        <begin position="371"/>
        <end position="390"/>
    </location>
</feature>
<dbReference type="InParanoid" id="D5G7W3"/>
<evidence type="ECO:0000256" key="2">
    <source>
        <dbReference type="ARBA" id="ARBA00023015"/>
    </source>
</evidence>
<dbReference type="AlphaFoldDB" id="D5G7W3"/>
<dbReference type="PANTHER" id="PTHR13097">
    <property type="entry name" value="TRANSCRIPTION INITIATION FACTOR IIE, ALPHA SUBUNIT"/>
    <property type="match status" value="1"/>
</dbReference>
<proteinExistence type="inferred from homology"/>
<keyword evidence="7" id="KW-1185">Reference proteome</keyword>
<dbReference type="InterPro" id="IPR002853">
    <property type="entry name" value="TFIIE_asu"/>
</dbReference>
<evidence type="ECO:0000259" key="5">
    <source>
        <dbReference type="PROSITE" id="PS51344"/>
    </source>
</evidence>
<evidence type="ECO:0000256" key="4">
    <source>
        <dbReference type="SAM" id="MobiDB-lite"/>
    </source>
</evidence>
<organism evidence="6 7">
    <name type="scientific">Tuber melanosporum (strain Mel28)</name>
    <name type="common">Perigord black truffle</name>
    <dbReference type="NCBI Taxonomy" id="656061"/>
    <lineage>
        <taxon>Eukaryota</taxon>
        <taxon>Fungi</taxon>
        <taxon>Dikarya</taxon>
        <taxon>Ascomycota</taxon>
        <taxon>Pezizomycotina</taxon>
        <taxon>Pezizomycetes</taxon>
        <taxon>Pezizales</taxon>
        <taxon>Tuberaceae</taxon>
        <taxon>Tuber</taxon>
    </lineage>
</organism>
<feature type="compositionally biased region" description="Polar residues" evidence="4">
    <location>
        <begin position="394"/>
        <end position="408"/>
    </location>
</feature>
<sequence>MEIAKSLVKCVARAFYDTKHILVLDALMIHNAVRDDELGKLLGFQSKDLQKLCGRLKEDRMLAVHNRPEQKEGQQRPTNRTYYYVEFRSTIDAVKYRMHGVVKDVEKKMNKDADTKGYVCPYCQKRFSILDAMSVARDEMGLFVCDRCNTTLVDDDDSAEVKTSQERLGRLMEQMKKIIDMLKMIDEIVVPVNDFETAIANSVPVPRDKNHLYSVPVAGKGATSTRSSGAPASIEVSFTSTSEKTAAELASEQAMKQAQAEKNALPVWHTKSTVDPGATTTAGAKEAAEREARALDGIGIAQKSKEEEGKKAAASNGANGIQADAIAEYYAALAAQKAKEAQEEQEDDDDDEEEEDGEEGARGIGGGRHEEEEEDEGEDDDEDDDDEGNFEDVVNSNAFTPPTATNSIKVKDDDSDDDSTAPAAKKPRLTETEDKEEGGEEDSDEEADFEDLKL</sequence>
<dbReference type="GO" id="GO:0005673">
    <property type="term" value="C:transcription factor TFIIE complex"/>
    <property type="evidence" value="ECO:0007669"/>
    <property type="project" value="EnsemblFungi"/>
</dbReference>
<dbReference type="PROSITE" id="PS51344">
    <property type="entry name" value="HTH_TFE_IIE"/>
    <property type="match status" value="1"/>
</dbReference>
<dbReference type="eggNOG" id="KOG2593">
    <property type="taxonomic scope" value="Eukaryota"/>
</dbReference>
<comment type="similarity">
    <text evidence="1">Belongs to the TFIIE alpha subunit family.</text>
</comment>
<feature type="domain" description="HTH TFE/IIEalpha-type" evidence="5">
    <location>
        <begin position="4"/>
        <end position="95"/>
    </location>
</feature>
<dbReference type="GeneID" id="9181425"/>
<keyword evidence="2" id="KW-0805">Transcription regulation</keyword>
<keyword evidence="3" id="KW-0804">Transcription</keyword>
<dbReference type="RefSeq" id="XP_002836415.1">
    <property type="nucleotide sequence ID" value="XM_002836369.1"/>
</dbReference>
<feature type="region of interest" description="Disordered" evidence="4">
    <location>
        <begin position="334"/>
        <end position="454"/>
    </location>
</feature>
<dbReference type="InterPro" id="IPR013083">
    <property type="entry name" value="Znf_RING/FYVE/PHD"/>
</dbReference>
<dbReference type="HOGENOM" id="CLU_035744_0_1_1"/>
<dbReference type="GO" id="GO:0016251">
    <property type="term" value="F:RNA polymerase II general transcription initiation factor activity"/>
    <property type="evidence" value="ECO:0007669"/>
    <property type="project" value="EnsemblFungi"/>
</dbReference>
<gene>
    <name evidence="6" type="ORF">GSTUM_00002678001</name>
</gene>
<dbReference type="FunCoup" id="D5G7W3">
    <property type="interactions" value="130"/>
</dbReference>
<dbReference type="Pfam" id="PF02002">
    <property type="entry name" value="TFIIE_alpha"/>
    <property type="match status" value="1"/>
</dbReference>
<dbReference type="SUPFAM" id="SSF57783">
    <property type="entry name" value="Zinc beta-ribbon"/>
    <property type="match status" value="1"/>
</dbReference>
<dbReference type="Proteomes" id="UP000006911">
    <property type="component" value="Unassembled WGS sequence"/>
</dbReference>
<dbReference type="InterPro" id="IPR039997">
    <property type="entry name" value="TFE"/>
</dbReference>
<evidence type="ECO:0000256" key="3">
    <source>
        <dbReference type="ARBA" id="ARBA00023163"/>
    </source>
</evidence>
<evidence type="ECO:0000256" key="1">
    <source>
        <dbReference type="ARBA" id="ARBA00008947"/>
    </source>
</evidence>
<dbReference type="KEGG" id="tml:GSTUM_00002678001"/>
<dbReference type="Gene3D" id="3.30.40.10">
    <property type="entry name" value="Zinc/RING finger domain, C3HC4 (zinc finger)"/>
    <property type="match status" value="1"/>
</dbReference>
<dbReference type="EMBL" id="FN430032">
    <property type="protein sequence ID" value="CAZ80606.1"/>
    <property type="molecule type" value="Genomic_DNA"/>
</dbReference>
<feature type="compositionally biased region" description="Acidic residues" evidence="4">
    <location>
        <begin position="343"/>
        <end position="358"/>
    </location>
</feature>
<name>D5G7W3_TUBMM</name>
<reference evidence="6 7" key="1">
    <citation type="journal article" date="2010" name="Nature">
        <title>Perigord black truffle genome uncovers evolutionary origins and mechanisms of symbiosis.</title>
        <authorList>
            <person name="Martin F."/>
            <person name="Kohler A."/>
            <person name="Murat C."/>
            <person name="Balestrini R."/>
            <person name="Coutinho P.M."/>
            <person name="Jaillon O."/>
            <person name="Montanini B."/>
            <person name="Morin E."/>
            <person name="Noel B."/>
            <person name="Percudani R."/>
            <person name="Porcel B."/>
            <person name="Rubini A."/>
            <person name="Amicucci A."/>
            <person name="Amselem J."/>
            <person name="Anthouard V."/>
            <person name="Arcioni S."/>
            <person name="Artiguenave F."/>
            <person name="Aury J.M."/>
            <person name="Ballario P."/>
            <person name="Bolchi A."/>
            <person name="Brenna A."/>
            <person name="Brun A."/>
            <person name="Buee M."/>
            <person name="Cantarel B."/>
            <person name="Chevalier G."/>
            <person name="Couloux A."/>
            <person name="Da Silva C."/>
            <person name="Denoeud F."/>
            <person name="Duplessis S."/>
            <person name="Ghignone S."/>
            <person name="Hilselberger B."/>
            <person name="Iotti M."/>
            <person name="Marcais B."/>
            <person name="Mello A."/>
            <person name="Miranda M."/>
            <person name="Pacioni G."/>
            <person name="Quesneville H."/>
            <person name="Riccioni C."/>
            <person name="Ruotolo R."/>
            <person name="Splivallo R."/>
            <person name="Stocchi V."/>
            <person name="Tisserant E."/>
            <person name="Viscomi A.R."/>
            <person name="Zambonelli A."/>
            <person name="Zampieri E."/>
            <person name="Henrissat B."/>
            <person name="Lebrun M.H."/>
            <person name="Paolocci F."/>
            <person name="Bonfante P."/>
            <person name="Ottonello S."/>
            <person name="Wincker P."/>
        </authorList>
    </citation>
    <scope>NUCLEOTIDE SEQUENCE [LARGE SCALE GENOMIC DNA]</scope>
    <source>
        <strain evidence="6 7">Mel28</strain>
    </source>
</reference>
<dbReference type="OMA" id="DAIKWKV"/>
<dbReference type="GO" id="GO:0006367">
    <property type="term" value="P:transcription initiation at RNA polymerase II promoter"/>
    <property type="evidence" value="ECO:0007669"/>
    <property type="project" value="EnsemblFungi"/>
</dbReference>
<dbReference type="InterPro" id="IPR024550">
    <property type="entry name" value="TFIIEa/SarR/Rpc3_HTH_dom"/>
</dbReference>
<dbReference type="PANTHER" id="PTHR13097:SF7">
    <property type="entry name" value="GENERAL TRANSCRIPTION FACTOR IIE SUBUNIT 1"/>
    <property type="match status" value="1"/>
</dbReference>
<feature type="region of interest" description="Disordered" evidence="4">
    <location>
        <begin position="270"/>
        <end position="290"/>
    </location>
</feature>
<feature type="compositionally biased region" description="Acidic residues" evidence="4">
    <location>
        <begin position="433"/>
        <end position="454"/>
    </location>
</feature>
<evidence type="ECO:0000313" key="7">
    <source>
        <dbReference type="Proteomes" id="UP000006911"/>
    </source>
</evidence>
<dbReference type="SMART" id="SM00531">
    <property type="entry name" value="TFIIE"/>
    <property type="match status" value="1"/>
</dbReference>